<dbReference type="InterPro" id="IPR045055">
    <property type="entry name" value="DNA2/NAM7-like"/>
</dbReference>
<dbReference type="OrthoDB" id="6513042at2759"/>
<feature type="domain" description="DNA2/NAM7 helicase-like C-terminal" evidence="1">
    <location>
        <begin position="17"/>
        <end position="71"/>
    </location>
</feature>
<feature type="non-terminal residue" evidence="2">
    <location>
        <position position="76"/>
    </location>
</feature>
<dbReference type="EMBL" id="KV926745">
    <property type="protein sequence ID" value="PIO36461.1"/>
    <property type="molecule type" value="Genomic_DNA"/>
</dbReference>
<evidence type="ECO:0000259" key="1">
    <source>
        <dbReference type="Pfam" id="PF13087"/>
    </source>
</evidence>
<dbReference type="Pfam" id="PF13087">
    <property type="entry name" value="AAA_12"/>
    <property type="match status" value="1"/>
</dbReference>
<dbReference type="PANTHER" id="PTHR10887">
    <property type="entry name" value="DNA2/NAM7 HELICASE FAMILY"/>
    <property type="match status" value="1"/>
</dbReference>
<dbReference type="InterPro" id="IPR047187">
    <property type="entry name" value="SF1_C_Upf1"/>
</dbReference>
<dbReference type="GO" id="GO:0001147">
    <property type="term" value="F:transcription termination site sequence-specific DNA binding"/>
    <property type="evidence" value="ECO:0007669"/>
    <property type="project" value="TreeGrafter"/>
</dbReference>
<evidence type="ECO:0000313" key="2">
    <source>
        <dbReference type="EMBL" id="PIO36461.1"/>
    </source>
</evidence>
<dbReference type="AlphaFoldDB" id="A0A2G9SAJ6"/>
<gene>
    <name evidence="2" type="ORF">AB205_0212860</name>
</gene>
<evidence type="ECO:0000313" key="3">
    <source>
        <dbReference type="Proteomes" id="UP000228934"/>
    </source>
</evidence>
<organism evidence="2 3">
    <name type="scientific">Aquarana catesbeiana</name>
    <name type="common">American bullfrog</name>
    <name type="synonym">Rana catesbeiana</name>
    <dbReference type="NCBI Taxonomy" id="8400"/>
    <lineage>
        <taxon>Eukaryota</taxon>
        <taxon>Metazoa</taxon>
        <taxon>Chordata</taxon>
        <taxon>Craniata</taxon>
        <taxon>Vertebrata</taxon>
        <taxon>Euteleostomi</taxon>
        <taxon>Amphibia</taxon>
        <taxon>Batrachia</taxon>
        <taxon>Anura</taxon>
        <taxon>Neobatrachia</taxon>
        <taxon>Ranoidea</taxon>
        <taxon>Ranidae</taxon>
        <taxon>Aquarana</taxon>
    </lineage>
</organism>
<dbReference type="CDD" id="cd18808">
    <property type="entry name" value="SF1_C_Upf1"/>
    <property type="match status" value="1"/>
</dbReference>
<sequence length="76" mass="8559">MFKRNRITDGIYGRPGEVDTVDGFQGRQKDCIIVTCVRANSIQGCIGFLASRQRLNVTITRAKFSLFILGSFRTLM</sequence>
<accession>A0A2G9SAJ6</accession>
<name>A0A2G9SAJ6_AQUCT</name>
<dbReference type="GO" id="GO:0006369">
    <property type="term" value="P:termination of RNA polymerase II transcription"/>
    <property type="evidence" value="ECO:0007669"/>
    <property type="project" value="TreeGrafter"/>
</dbReference>
<dbReference type="PANTHER" id="PTHR10887:SF537">
    <property type="entry name" value="HELICASE SENATAXIN-RELATED"/>
    <property type="match status" value="1"/>
</dbReference>
<protein>
    <recommendedName>
        <fullName evidence="1">DNA2/NAM7 helicase-like C-terminal domain-containing protein</fullName>
    </recommendedName>
</protein>
<dbReference type="Gene3D" id="3.40.50.300">
    <property type="entry name" value="P-loop containing nucleotide triphosphate hydrolases"/>
    <property type="match status" value="1"/>
</dbReference>
<dbReference type="SUPFAM" id="SSF52540">
    <property type="entry name" value="P-loop containing nucleoside triphosphate hydrolases"/>
    <property type="match status" value="1"/>
</dbReference>
<dbReference type="InterPro" id="IPR027417">
    <property type="entry name" value="P-loop_NTPase"/>
</dbReference>
<dbReference type="Proteomes" id="UP000228934">
    <property type="component" value="Unassembled WGS sequence"/>
</dbReference>
<reference evidence="3" key="1">
    <citation type="journal article" date="2017" name="Nat. Commun.">
        <title>The North American bullfrog draft genome provides insight into hormonal regulation of long noncoding RNA.</title>
        <authorList>
            <person name="Hammond S.A."/>
            <person name="Warren R.L."/>
            <person name="Vandervalk B.P."/>
            <person name="Kucuk E."/>
            <person name="Khan H."/>
            <person name="Gibb E.A."/>
            <person name="Pandoh P."/>
            <person name="Kirk H."/>
            <person name="Zhao Y."/>
            <person name="Jones M."/>
            <person name="Mungall A.J."/>
            <person name="Coope R."/>
            <person name="Pleasance S."/>
            <person name="Moore R.A."/>
            <person name="Holt R.A."/>
            <person name="Round J.M."/>
            <person name="Ohora S."/>
            <person name="Walle B.V."/>
            <person name="Veldhoen N."/>
            <person name="Helbing C.C."/>
            <person name="Birol I."/>
        </authorList>
    </citation>
    <scope>NUCLEOTIDE SEQUENCE [LARGE SCALE GENOMIC DNA]</scope>
</reference>
<dbReference type="GO" id="GO:0016604">
    <property type="term" value="C:nuclear body"/>
    <property type="evidence" value="ECO:0007669"/>
    <property type="project" value="TreeGrafter"/>
</dbReference>
<proteinExistence type="predicted"/>
<dbReference type="InterPro" id="IPR041679">
    <property type="entry name" value="DNA2/NAM7-like_C"/>
</dbReference>
<keyword evidence="3" id="KW-1185">Reference proteome</keyword>